<reference evidence="1 2" key="1">
    <citation type="journal article" date="2012" name="J. Bacteriol.">
        <title>Draft Genome Sequences for Two Metal-Reducing Pelosinus fermentans Strains Isolated from a Cr(VI)-Contaminated Site and for Type Strain R7.</title>
        <authorList>
            <person name="Brown S.D."/>
            <person name="Podar M."/>
            <person name="Klingeman D.M."/>
            <person name="Johnson C.M."/>
            <person name="Yang Z.K."/>
            <person name="Utturkar S.M."/>
            <person name="Land M.L."/>
            <person name="Mosher J.J."/>
            <person name="Hurt R.A.Jr."/>
            <person name="Phelps T.J."/>
            <person name="Palumbo A.V."/>
            <person name="Arkin A.P."/>
            <person name="Hazen T.C."/>
            <person name="Elias D.A."/>
        </authorList>
    </citation>
    <scope>NUCLEOTIDE SEQUENCE [LARGE SCALE GENOMIC DNA]</scope>
    <source>
        <strain evidence="1 2">B4</strain>
    </source>
</reference>
<sequence length="40" mass="4729">MWFLTGVFAAEMQRLRFVQPLVGTVKIQVEPIDPFFFIKK</sequence>
<name>I9L6D7_9FIRM</name>
<dbReference type="EMBL" id="AKVJ01000076">
    <property type="protein sequence ID" value="EIW15796.1"/>
    <property type="molecule type" value="Genomic_DNA"/>
</dbReference>
<evidence type="ECO:0000313" key="1">
    <source>
        <dbReference type="EMBL" id="EIW15796.1"/>
    </source>
</evidence>
<proteinExistence type="predicted"/>
<protein>
    <submittedName>
        <fullName evidence="1">Uncharacterized protein</fullName>
    </submittedName>
</protein>
<evidence type="ECO:0000313" key="2">
    <source>
        <dbReference type="Proteomes" id="UP000004324"/>
    </source>
</evidence>
<dbReference type="Proteomes" id="UP000004324">
    <property type="component" value="Unassembled WGS sequence"/>
</dbReference>
<gene>
    <name evidence="1" type="ORF">FB4_1485</name>
</gene>
<keyword evidence="2" id="KW-1185">Reference proteome</keyword>
<comment type="caution">
    <text evidence="1">The sequence shown here is derived from an EMBL/GenBank/DDBJ whole genome shotgun (WGS) entry which is preliminary data.</text>
</comment>
<dbReference type="RefSeq" id="WP_007938590.1">
    <property type="nucleotide sequence ID" value="NZ_AKVJ01000076.1"/>
</dbReference>
<dbReference type="PATRIC" id="fig|1149862.3.peg.4517"/>
<dbReference type="AlphaFoldDB" id="I9L6D7"/>
<accession>I9L6D7</accession>
<organism evidence="1 2">
    <name type="scientific">Pelosinus fermentans B4</name>
    <dbReference type="NCBI Taxonomy" id="1149862"/>
    <lineage>
        <taxon>Bacteria</taxon>
        <taxon>Bacillati</taxon>
        <taxon>Bacillota</taxon>
        <taxon>Negativicutes</taxon>
        <taxon>Selenomonadales</taxon>
        <taxon>Sporomusaceae</taxon>
        <taxon>Pelosinus</taxon>
    </lineage>
</organism>